<dbReference type="NCBIfam" id="TIGR00206">
    <property type="entry name" value="fliF"/>
    <property type="match status" value="1"/>
</dbReference>
<dbReference type="PRINTS" id="PR01009">
    <property type="entry name" value="FLGMRINGFLIF"/>
</dbReference>
<evidence type="ECO:0000259" key="12">
    <source>
        <dbReference type="Pfam" id="PF01514"/>
    </source>
</evidence>
<feature type="compositionally biased region" description="Polar residues" evidence="10">
    <location>
        <begin position="298"/>
        <end position="312"/>
    </location>
</feature>
<dbReference type="InterPro" id="IPR006182">
    <property type="entry name" value="FliF_N_dom"/>
</dbReference>
<evidence type="ECO:0000256" key="1">
    <source>
        <dbReference type="ARBA" id="ARBA00004117"/>
    </source>
</evidence>
<dbReference type="EMBL" id="JBJHZZ010000003">
    <property type="protein sequence ID" value="MFL0246780.1"/>
    <property type="molecule type" value="Genomic_DNA"/>
</dbReference>
<evidence type="ECO:0000256" key="5">
    <source>
        <dbReference type="ARBA" id="ARBA00022692"/>
    </source>
</evidence>
<dbReference type="PANTHER" id="PTHR30046:SF0">
    <property type="entry name" value="FLAGELLAR M-RING PROTEIN"/>
    <property type="match status" value="1"/>
</dbReference>
<keyword evidence="15" id="KW-1185">Reference proteome</keyword>
<dbReference type="InterPro" id="IPR000067">
    <property type="entry name" value="FlgMring_FliF"/>
</dbReference>
<feature type="transmembrane region" description="Helical" evidence="11">
    <location>
        <begin position="432"/>
        <end position="449"/>
    </location>
</feature>
<proteinExistence type="inferred from homology"/>
<comment type="subcellular location">
    <subcellularLocation>
        <location evidence="1 9">Bacterial flagellum basal body</location>
    </subcellularLocation>
    <subcellularLocation>
        <location evidence="2">Cell membrane</location>
        <topology evidence="2">Multi-pass membrane protein</topology>
    </subcellularLocation>
</comment>
<keyword evidence="4" id="KW-1003">Cell membrane</keyword>
<name>A0ABW8T4C3_9CLOT</name>
<organism evidence="14 15">
    <name type="scientific">Candidatus Clostridium stratigraminis</name>
    <dbReference type="NCBI Taxonomy" id="3381661"/>
    <lineage>
        <taxon>Bacteria</taxon>
        <taxon>Bacillati</taxon>
        <taxon>Bacillota</taxon>
        <taxon>Clostridia</taxon>
        <taxon>Eubacteriales</taxon>
        <taxon>Clostridiaceae</taxon>
        <taxon>Clostridium</taxon>
    </lineage>
</organism>
<protein>
    <recommendedName>
        <fullName evidence="9">Flagellar M-ring protein</fullName>
    </recommendedName>
</protein>
<comment type="caution">
    <text evidence="14">The sequence shown here is derived from an EMBL/GenBank/DDBJ whole genome shotgun (WGS) entry which is preliminary data.</text>
</comment>
<dbReference type="Proteomes" id="UP001623591">
    <property type="component" value="Unassembled WGS sequence"/>
</dbReference>
<evidence type="ECO:0000256" key="10">
    <source>
        <dbReference type="SAM" id="MobiDB-lite"/>
    </source>
</evidence>
<evidence type="ECO:0000256" key="8">
    <source>
        <dbReference type="ARBA" id="ARBA00023143"/>
    </source>
</evidence>
<evidence type="ECO:0000256" key="2">
    <source>
        <dbReference type="ARBA" id="ARBA00004651"/>
    </source>
</evidence>
<dbReference type="InterPro" id="IPR013556">
    <property type="entry name" value="Flag_M-ring_C"/>
</dbReference>
<keyword evidence="8 9" id="KW-0975">Bacterial flagellum</keyword>
<dbReference type="InterPro" id="IPR043427">
    <property type="entry name" value="YscJ/FliF"/>
</dbReference>
<evidence type="ECO:0000313" key="15">
    <source>
        <dbReference type="Proteomes" id="UP001623591"/>
    </source>
</evidence>
<evidence type="ECO:0000256" key="3">
    <source>
        <dbReference type="ARBA" id="ARBA00007971"/>
    </source>
</evidence>
<evidence type="ECO:0000256" key="7">
    <source>
        <dbReference type="ARBA" id="ARBA00023136"/>
    </source>
</evidence>
<dbReference type="PIRSF" id="PIRSF004862">
    <property type="entry name" value="FliF"/>
    <property type="match status" value="1"/>
</dbReference>
<keyword evidence="5 11" id="KW-0812">Transmembrane</keyword>
<evidence type="ECO:0000256" key="11">
    <source>
        <dbReference type="SAM" id="Phobius"/>
    </source>
</evidence>
<comment type="similarity">
    <text evidence="3 9">Belongs to the FliF family.</text>
</comment>
<dbReference type="Gene3D" id="3.30.300.30">
    <property type="match status" value="1"/>
</dbReference>
<feature type="region of interest" description="Disordered" evidence="10">
    <location>
        <begin position="297"/>
        <end position="316"/>
    </location>
</feature>
<evidence type="ECO:0000259" key="13">
    <source>
        <dbReference type="Pfam" id="PF08345"/>
    </source>
</evidence>
<keyword evidence="14" id="KW-0282">Flagellum</keyword>
<evidence type="ECO:0000313" key="14">
    <source>
        <dbReference type="EMBL" id="MFL0246780.1"/>
    </source>
</evidence>
<feature type="domain" description="Flagellar M-ring C-terminal" evidence="13">
    <location>
        <begin position="260"/>
        <end position="401"/>
    </location>
</feature>
<sequence length="529" mass="57737">MGKLSEIAKNLIGKFRDLSKLKKIALGVAAISIVVIGIYLAITLGATKYGVLFNNLDANDAKIVMDELSAKKVTNVKVSGNSILVPADQVDQLRLELAPQISSGSKGFELFDSSSTFGTTDAEMKIMYQRALQGELEKTIKSFSQIENAKVNLVLPDDSVFVKDSTPASASVTLIMKKGQTLSNDQVKSIVALLTGAVKNLPKENVQIVDDNMRLLTDKLYEDDNTAIVSSNTDKQQQLKKDYEKTLEAKAMDQLSKPFKNKVTVKVNADLDFDAVQSDTTTVDPKGTVVSDKYIRDTNGNVTTKPSQSPVDNNMTNSTVTTQTTNGQTVTHQEETNNYEIGKSETKTIKAPGSVKRLTASVIIDGPIDDTLKAQVQDLVSAAIGIDTTRGDTVAIEGIKFDTTDSDAAKQALDQMKQAQAQEAKMNLYKEIAIGGGALVLLIMLFAFLRKKKKSTSEEEQLDAIITPKSIDVLVGDNSEPQVEFKPIDFENQGNSERGHIEKEIKRYASEKPDQVADIIKSWLAEDER</sequence>
<keyword evidence="7 11" id="KW-0472">Membrane</keyword>
<dbReference type="InterPro" id="IPR045851">
    <property type="entry name" value="AMP-bd_C_sf"/>
</dbReference>
<dbReference type="Pfam" id="PF08345">
    <property type="entry name" value="YscJ_FliF_C"/>
    <property type="match status" value="1"/>
</dbReference>
<comment type="function">
    <text evidence="9">The M ring may be actively involved in energy transduction.</text>
</comment>
<dbReference type="PANTHER" id="PTHR30046">
    <property type="entry name" value="FLAGELLAR M-RING PROTEIN"/>
    <property type="match status" value="1"/>
</dbReference>
<reference evidence="14 15" key="1">
    <citation type="submission" date="2024-11" db="EMBL/GenBank/DDBJ databases">
        <authorList>
            <person name="Heng Y.C."/>
            <person name="Lim A.C.H."/>
            <person name="Lee J.K.Y."/>
            <person name="Kittelmann S."/>
        </authorList>
    </citation>
    <scope>NUCLEOTIDE SEQUENCE [LARGE SCALE GENOMIC DNA]</scope>
    <source>
        <strain evidence="14 15">WILCCON 0185</strain>
    </source>
</reference>
<keyword evidence="6 11" id="KW-1133">Transmembrane helix</keyword>
<feature type="transmembrane region" description="Helical" evidence="11">
    <location>
        <begin position="24"/>
        <end position="46"/>
    </location>
</feature>
<gene>
    <name evidence="14" type="primary">fliF</name>
    <name evidence="14" type="ORF">ACJDUG_07340</name>
</gene>
<keyword evidence="14" id="KW-0966">Cell projection</keyword>
<keyword evidence="14" id="KW-0969">Cilium</keyword>
<accession>A0ABW8T4C3</accession>
<dbReference type="Pfam" id="PF01514">
    <property type="entry name" value="YscJ_FliF"/>
    <property type="match status" value="1"/>
</dbReference>
<evidence type="ECO:0000256" key="9">
    <source>
        <dbReference type="PIRNR" id="PIRNR004862"/>
    </source>
</evidence>
<feature type="domain" description="Flagellar M-ring N-terminal" evidence="12">
    <location>
        <begin position="46"/>
        <end position="217"/>
    </location>
</feature>
<evidence type="ECO:0000256" key="4">
    <source>
        <dbReference type="ARBA" id="ARBA00022475"/>
    </source>
</evidence>
<evidence type="ECO:0000256" key="6">
    <source>
        <dbReference type="ARBA" id="ARBA00022989"/>
    </source>
</evidence>
<dbReference type="RefSeq" id="WP_406769247.1">
    <property type="nucleotide sequence ID" value="NZ_JBJHZZ010000003.1"/>
</dbReference>